<dbReference type="InterPro" id="IPR036318">
    <property type="entry name" value="FAD-bd_PCMH-like_sf"/>
</dbReference>
<dbReference type="InterPro" id="IPR004113">
    <property type="entry name" value="FAD-bd_oxidored_4_C"/>
</dbReference>
<keyword evidence="7" id="KW-0560">Oxidoreductase</keyword>
<dbReference type="SUPFAM" id="SSF46548">
    <property type="entry name" value="alpha-helical ferredoxin"/>
    <property type="match status" value="1"/>
</dbReference>
<dbReference type="Proteomes" id="UP000680714">
    <property type="component" value="Unassembled WGS sequence"/>
</dbReference>
<keyword evidence="4" id="KW-0479">Metal-binding</keyword>
<dbReference type="InterPro" id="IPR009051">
    <property type="entry name" value="Helical_ferredxn"/>
</dbReference>
<dbReference type="InterPro" id="IPR016169">
    <property type="entry name" value="FAD-bd_PCMH_sub2"/>
</dbReference>
<evidence type="ECO:0000259" key="11">
    <source>
        <dbReference type="PROSITE" id="PS51379"/>
    </source>
</evidence>
<dbReference type="PROSITE" id="PS51387">
    <property type="entry name" value="FAD_PCMH"/>
    <property type="match status" value="1"/>
</dbReference>
<dbReference type="InterPro" id="IPR016167">
    <property type="entry name" value="FAD-bd_PCMH_sub1"/>
</dbReference>
<evidence type="ECO:0000313" key="13">
    <source>
        <dbReference type="EMBL" id="MBR9971950.1"/>
    </source>
</evidence>
<dbReference type="EMBL" id="JAGTUF010000007">
    <property type="protein sequence ID" value="MBR9971950.1"/>
    <property type="molecule type" value="Genomic_DNA"/>
</dbReference>
<evidence type="ECO:0000313" key="14">
    <source>
        <dbReference type="Proteomes" id="UP000680714"/>
    </source>
</evidence>
<keyword evidence="8" id="KW-0408">Iron</keyword>
<keyword evidence="6" id="KW-0809">Transit peptide</keyword>
<dbReference type="InterPro" id="IPR016164">
    <property type="entry name" value="FAD-linked_Oxase-like_C"/>
</dbReference>
<comment type="caution">
    <text evidence="13">The sequence shown here is derived from an EMBL/GenBank/DDBJ whole genome shotgun (WGS) entry which is preliminary data.</text>
</comment>
<comment type="cofactor">
    <cofactor evidence="1">
        <name>FAD</name>
        <dbReference type="ChEBI" id="CHEBI:57692"/>
    </cofactor>
</comment>
<gene>
    <name evidence="13" type="ORF">KEC16_09505</name>
</gene>
<dbReference type="InterPro" id="IPR016166">
    <property type="entry name" value="FAD-bd_PCMH"/>
</dbReference>
<dbReference type="InterPro" id="IPR004017">
    <property type="entry name" value="Cys_rich_dom"/>
</dbReference>
<dbReference type="Gene3D" id="1.10.1060.10">
    <property type="entry name" value="Alpha-helical ferredoxin"/>
    <property type="match status" value="1"/>
</dbReference>
<dbReference type="RefSeq" id="WP_211548222.1">
    <property type="nucleotide sequence ID" value="NZ_JAGTUF010000007.1"/>
</dbReference>
<evidence type="ECO:0000256" key="4">
    <source>
        <dbReference type="ARBA" id="ARBA00022723"/>
    </source>
</evidence>
<evidence type="ECO:0000256" key="9">
    <source>
        <dbReference type="ARBA" id="ARBA00023014"/>
    </source>
</evidence>
<dbReference type="InterPro" id="IPR017900">
    <property type="entry name" value="4Fe4S_Fe_S_CS"/>
</dbReference>
<dbReference type="PROSITE" id="PS51379">
    <property type="entry name" value="4FE4S_FER_2"/>
    <property type="match status" value="2"/>
</dbReference>
<sequence>MIKNRLAPLIASARLIDDPLRLLAYGTDASFYRLVPKLVVKADSEAEVQAVLAVCAEIGAPVTFRAAGTSLSGQAVTDSVLLLLGDGWGGAVVEDDGARIRLQPGIIGAEANRRLAAFGRKIGPDPASIDAAKIGGIAANNASGMCCGTAQNSYRTLVSMRLILADGTLVDTGDAASVSAFRASHAPMLDTLAALGARARADTVLAARIARKFAIKNTTGYSLNALIDFTDPVDILQHLMIGSEGTLGFIAEITYDTVPDHAHRANALILFPDMAEACRAVALLKSTPVSAVELMDRAALACVQDKPGMPAGLAALPAAATALLVESRGESAAAVTANIAAITAGLGEVATLGGVVFTSDAAEGAKLWKIRKGLFPAVGAVRPVGTTVIIEDVAFRIDDLAAAAIDLQSLFARHGYAEAIIFGHALEGNLHFVFTQDFGAETEVRRYGAFMDDVATLVVEKYDGSLKAEHGTGRNMAPFVEMEWGRDATNLMWEIKHLLDPAGLLNPGVVLDRDSQAHLKNLKPLPAADALVDTCIECGFCERMCPSHGLTLSPRQRIVGWREMARADASGDRARRDEIGGLYDYQGLETCAACGLCATACPVGIETGALIKALRGRKHGAFAHRLGALSAGHYGVLMGATKLGLAAAAMVDTVAGTARNRRRLPTMAQPKLAGGGAGEAVVYVPSCAARVMGPALDDPVKACLPDATEALLKKAGFTVVIPDGLSNLCCGQPWDSKGMRDIADTKAAEMAAALNRASDNGRLPVVMDTATCSLRLKAFLPILDAVEALHDLILPRLALRPIKGPVLLHIPCSVRKMGLEDKLLAVARACAETVVVPDNVGCCGFAGDKGFTTPELNAHALRKLTVPKDCSEGFSANRTCEIGLADHAGIPYRSIIHLVERVSEARLASMAKG</sequence>
<evidence type="ECO:0000256" key="3">
    <source>
        <dbReference type="ARBA" id="ARBA00022630"/>
    </source>
</evidence>
<dbReference type="Gene3D" id="3.30.70.2740">
    <property type="match status" value="1"/>
</dbReference>
<feature type="domain" description="4Fe-4S ferredoxin-type" evidence="11">
    <location>
        <begin position="581"/>
        <end position="605"/>
    </location>
</feature>
<evidence type="ECO:0000256" key="6">
    <source>
        <dbReference type="ARBA" id="ARBA00022946"/>
    </source>
</evidence>
<dbReference type="InterPro" id="IPR016171">
    <property type="entry name" value="Vanillyl_alc_oxidase_C-sub2"/>
</dbReference>
<dbReference type="InterPro" id="IPR006094">
    <property type="entry name" value="Oxid_FAD_bind_N"/>
</dbReference>
<keyword evidence="5" id="KW-0274">FAD</keyword>
<comment type="similarity">
    <text evidence="2">Belongs to the FAD-binding oxidoreductase/transferase type 4 family.</text>
</comment>
<evidence type="ECO:0000256" key="8">
    <source>
        <dbReference type="ARBA" id="ARBA00023004"/>
    </source>
</evidence>
<evidence type="ECO:0000256" key="7">
    <source>
        <dbReference type="ARBA" id="ARBA00023002"/>
    </source>
</evidence>
<dbReference type="Pfam" id="PF01565">
    <property type="entry name" value="FAD_binding_4"/>
    <property type="match status" value="1"/>
</dbReference>
<proteinExistence type="inferred from homology"/>
<evidence type="ECO:0000259" key="12">
    <source>
        <dbReference type="PROSITE" id="PS51387"/>
    </source>
</evidence>
<dbReference type="Pfam" id="PF13183">
    <property type="entry name" value="Fer4_8"/>
    <property type="match status" value="1"/>
</dbReference>
<dbReference type="EC" id="1.1.2.4" evidence="10"/>
<name>A0ABS5IC07_9PROT</name>
<evidence type="ECO:0000256" key="10">
    <source>
        <dbReference type="ARBA" id="ARBA00038897"/>
    </source>
</evidence>
<keyword evidence="9" id="KW-0411">Iron-sulfur</keyword>
<dbReference type="Pfam" id="PF02913">
    <property type="entry name" value="FAD-oxidase_C"/>
    <property type="match status" value="1"/>
</dbReference>
<dbReference type="Gene3D" id="3.30.70.2190">
    <property type="match status" value="1"/>
</dbReference>
<dbReference type="InterPro" id="IPR017896">
    <property type="entry name" value="4Fe4S_Fe-S-bd"/>
</dbReference>
<dbReference type="Gene3D" id="1.10.45.10">
    <property type="entry name" value="Vanillyl-alcohol Oxidase, Chain A, domain 4"/>
    <property type="match status" value="1"/>
</dbReference>
<dbReference type="PANTHER" id="PTHR11748">
    <property type="entry name" value="D-LACTATE DEHYDROGENASE"/>
    <property type="match status" value="1"/>
</dbReference>
<dbReference type="SUPFAM" id="SSF56176">
    <property type="entry name" value="FAD-binding/transporter-associated domain-like"/>
    <property type="match status" value="1"/>
</dbReference>
<accession>A0ABS5IC07</accession>
<feature type="domain" description="4Fe-4S ferredoxin-type" evidence="11">
    <location>
        <begin position="524"/>
        <end position="555"/>
    </location>
</feature>
<evidence type="ECO:0000256" key="2">
    <source>
        <dbReference type="ARBA" id="ARBA00008000"/>
    </source>
</evidence>
<dbReference type="Gene3D" id="3.30.465.10">
    <property type="match status" value="1"/>
</dbReference>
<dbReference type="PANTHER" id="PTHR11748:SF111">
    <property type="entry name" value="D-LACTATE DEHYDROGENASE, MITOCHONDRIAL-RELATED"/>
    <property type="match status" value="1"/>
</dbReference>
<protein>
    <recommendedName>
        <fullName evidence="10">D-lactate dehydrogenase (cytochrome)</fullName>
        <ecNumber evidence="10">1.1.2.4</ecNumber>
    </recommendedName>
</protein>
<reference evidence="13 14" key="1">
    <citation type="submission" date="2021-04" db="EMBL/GenBank/DDBJ databases">
        <title>Magnetospirillum sulfuroxidans sp. nov., a facultative chemolithoautotrophic sulfur-oxidizing alphaproteobacterium isolated from freshwater sediment and proposals for Paramagetospirillum gen. nov., and Magnetospirillaceae fam. nov.</title>
        <authorList>
            <person name="Koziaeva V."/>
            <person name="Geelhoed J.S."/>
            <person name="Sorokin D.Y."/>
            <person name="Grouzdev D.S."/>
        </authorList>
    </citation>
    <scope>NUCLEOTIDE SEQUENCE [LARGE SCALE GENOMIC DNA]</scope>
    <source>
        <strain evidence="13 14">J10</strain>
    </source>
</reference>
<dbReference type="SUPFAM" id="SSF55103">
    <property type="entry name" value="FAD-linked oxidases, C-terminal domain"/>
    <property type="match status" value="1"/>
</dbReference>
<evidence type="ECO:0000256" key="1">
    <source>
        <dbReference type="ARBA" id="ARBA00001974"/>
    </source>
</evidence>
<evidence type="ECO:0000256" key="5">
    <source>
        <dbReference type="ARBA" id="ARBA00022827"/>
    </source>
</evidence>
<keyword evidence="3" id="KW-0285">Flavoprotein</keyword>
<keyword evidence="14" id="KW-1185">Reference proteome</keyword>
<dbReference type="Pfam" id="PF02754">
    <property type="entry name" value="CCG"/>
    <property type="match status" value="1"/>
</dbReference>
<dbReference type="PROSITE" id="PS00198">
    <property type="entry name" value="4FE4S_FER_1"/>
    <property type="match status" value="1"/>
</dbReference>
<dbReference type="Gene3D" id="3.30.43.10">
    <property type="entry name" value="Uridine Diphospho-n-acetylenolpyruvylglucosamine Reductase, domain 2"/>
    <property type="match status" value="1"/>
</dbReference>
<organism evidence="13 14">
    <name type="scientific">Magnetospirillum sulfuroxidans</name>
    <dbReference type="NCBI Taxonomy" id="611300"/>
    <lineage>
        <taxon>Bacteria</taxon>
        <taxon>Pseudomonadati</taxon>
        <taxon>Pseudomonadota</taxon>
        <taxon>Alphaproteobacteria</taxon>
        <taxon>Rhodospirillales</taxon>
        <taxon>Rhodospirillaceae</taxon>
        <taxon>Magnetospirillum</taxon>
    </lineage>
</organism>
<feature type="domain" description="FAD-binding PCMH-type" evidence="12">
    <location>
        <begin position="32"/>
        <end position="260"/>
    </location>
</feature>